<dbReference type="PANTHER" id="PTHR43549:SF2">
    <property type="entry name" value="MULTIDRUG RESISTANCE PROTEIN NORM-RELATED"/>
    <property type="match status" value="1"/>
</dbReference>
<dbReference type="STRING" id="699431.SY89_02228"/>
<dbReference type="Pfam" id="PF00440">
    <property type="entry name" value="TetR_N"/>
    <property type="match status" value="1"/>
</dbReference>
<dbReference type="InterPro" id="IPR052031">
    <property type="entry name" value="Membrane_Transporter-Flippase"/>
</dbReference>
<sequence>MSAEESTSDITEGTYRALCKYGYADVTMEDIAAETDKSKSALHYHYDSKHDLLVSFFDDLLEGFTERLDAVEGETAYERLVSLIDTILLPPDDDAPDRGFQTAVLEMKAQGPYDEAFRQHLQAHDRTLRDHVEKHLAAGVESGEFRADLDVEASADFLVTVFNGAQTRSVAVGRPVEETRETLRAHIDSMIVADGVQSEPPRSAVGRAAPVRARVQPGGTGPHRGGIAKPLFILAIPIVITNLFQTAYNLADTFWVGRYSTDALAAISFAFPMVFLLISLGMGLSVAGSVLIAQNIGAGDERQADYAASQTVSFAVVVSIVLGAVGYFVVDTLVQIYGASPDVRPLAVDYMEVISLGLVFMFGFFVFISLMRGAGDTVTPMVVMGISVVVNIVLDPFLIFGFENNPLFAIIGMSGLEEQLFAMTGYTGDGLRGAAIATIFSRALAFVIGLGIMFRGNQGVQIRLGDMAPDPEFAKRILEIGVPASVEGVGRALSVNLLLIVVGLFATPVVSAYGIGTRVLSVVFMPAIAMARGVETMSGQNIGADKPDRAAATAAFASKASFLILSAVGVIAFVWAEPIVSIFVGADQPDAGRVIEVGAQFMRFVAPTFGFMGIMRAYNGSFRGAGKTTTAAIISVGTLMVFRLPVAWLGSQTFSLGSDGLWLSFALSNAFGATLAYLWYQRGTWRDVSLDRTPGPTPGDD</sequence>
<keyword evidence="7" id="KW-0805">Transcription regulation</keyword>
<dbReference type="InterPro" id="IPR036271">
    <property type="entry name" value="Tet_transcr_reg_TetR-rel_C_sf"/>
</dbReference>
<feature type="transmembrane region" description="Helical" evidence="12">
    <location>
        <begin position="231"/>
        <end position="251"/>
    </location>
</feature>
<dbReference type="SUPFAM" id="SSF48498">
    <property type="entry name" value="Tetracyclin repressor-like, C-terminal domain"/>
    <property type="match status" value="1"/>
</dbReference>
<dbReference type="GO" id="GO:0042910">
    <property type="term" value="F:xenobiotic transmembrane transporter activity"/>
    <property type="evidence" value="ECO:0007669"/>
    <property type="project" value="InterPro"/>
</dbReference>
<dbReference type="Proteomes" id="UP000050535">
    <property type="component" value="Unassembled WGS sequence"/>
</dbReference>
<feature type="transmembrane region" description="Helical" evidence="12">
    <location>
        <begin position="630"/>
        <end position="649"/>
    </location>
</feature>
<keyword evidence="9 12" id="KW-0472">Membrane</keyword>
<evidence type="ECO:0000256" key="5">
    <source>
        <dbReference type="ARBA" id="ARBA00022692"/>
    </source>
</evidence>
<dbReference type="InterPro" id="IPR039538">
    <property type="entry name" value="BetI_C"/>
</dbReference>
<dbReference type="EMBL" id="LGUC01000001">
    <property type="protein sequence ID" value="KPN31481.1"/>
    <property type="molecule type" value="Genomic_DNA"/>
</dbReference>
<evidence type="ECO:0000256" key="8">
    <source>
        <dbReference type="ARBA" id="ARBA00023125"/>
    </source>
</evidence>
<dbReference type="InterPro" id="IPR009057">
    <property type="entry name" value="Homeodomain-like_sf"/>
</dbReference>
<dbReference type="GO" id="GO:0003677">
    <property type="term" value="F:DNA binding"/>
    <property type="evidence" value="ECO:0007669"/>
    <property type="project" value="UniProtKB-UniRule"/>
</dbReference>
<gene>
    <name evidence="14" type="ORF">SY89_02228</name>
</gene>
<feature type="transmembrane region" description="Helical" evidence="12">
    <location>
        <begin position="493"/>
        <end position="515"/>
    </location>
</feature>
<feature type="transmembrane region" description="Helical" evidence="12">
    <location>
        <begin position="661"/>
        <end position="680"/>
    </location>
</feature>
<feature type="transmembrane region" description="Helical" evidence="12">
    <location>
        <begin position="433"/>
        <end position="454"/>
    </location>
</feature>
<evidence type="ECO:0000256" key="1">
    <source>
        <dbReference type="ARBA" id="ARBA00004651"/>
    </source>
</evidence>
<name>A0A0P7GRQ1_9EURY</name>
<comment type="subcellular location">
    <subcellularLocation>
        <location evidence="1">Cell membrane</location>
        <topology evidence="1">Multi-pass membrane protein</topology>
    </subcellularLocation>
</comment>
<keyword evidence="5 12" id="KW-0812">Transmembrane</keyword>
<feature type="domain" description="HTH tetR-type" evidence="13">
    <location>
        <begin position="4"/>
        <end position="64"/>
    </location>
</feature>
<dbReference type="Pfam" id="PF01554">
    <property type="entry name" value="MatE"/>
    <property type="match status" value="2"/>
</dbReference>
<evidence type="ECO:0000256" key="6">
    <source>
        <dbReference type="ARBA" id="ARBA00022989"/>
    </source>
</evidence>
<dbReference type="GO" id="GO:0005886">
    <property type="term" value="C:plasma membrane"/>
    <property type="evidence" value="ECO:0007669"/>
    <property type="project" value="UniProtKB-SubCell"/>
</dbReference>
<reference evidence="14" key="1">
    <citation type="submission" date="2015-08" db="EMBL/GenBank/DDBJ databases">
        <title>Genome sequence of extreme halophilic archaea of Halolamina pelagica CDK2 isolated from Rann of Kutch, India.</title>
        <authorList>
            <person name="Kaushik R."/>
            <person name="Gaba S."/>
            <person name="Singh R.N."/>
            <person name="Abrol S."/>
            <person name="Yadav A.N."/>
            <person name="Saxena A.K."/>
        </authorList>
    </citation>
    <scope>NUCLEOTIDE SEQUENCE</scope>
    <source>
        <strain evidence="14">CDK2</strain>
    </source>
</reference>
<keyword evidence="4" id="KW-0678">Repressor</keyword>
<dbReference type="GO" id="GO:0015297">
    <property type="term" value="F:antiporter activity"/>
    <property type="evidence" value="ECO:0007669"/>
    <property type="project" value="InterPro"/>
</dbReference>
<keyword evidence="6 12" id="KW-1133">Transmembrane helix</keyword>
<evidence type="ECO:0000256" key="9">
    <source>
        <dbReference type="ARBA" id="ARBA00023136"/>
    </source>
</evidence>
<evidence type="ECO:0000256" key="2">
    <source>
        <dbReference type="ARBA" id="ARBA00022448"/>
    </source>
</evidence>
<comment type="caution">
    <text evidence="14">The sequence shown here is derived from an EMBL/GenBank/DDBJ whole genome shotgun (WGS) entry which is preliminary data.</text>
</comment>
<proteinExistence type="predicted"/>
<dbReference type="PROSITE" id="PS50977">
    <property type="entry name" value="HTH_TETR_2"/>
    <property type="match status" value="1"/>
</dbReference>
<dbReference type="InterPro" id="IPR001647">
    <property type="entry name" value="HTH_TetR"/>
</dbReference>
<keyword evidence="2" id="KW-0813">Transport</keyword>
<protein>
    <submittedName>
        <fullName evidence="14">Multidrug efflux protein</fullName>
    </submittedName>
</protein>
<feature type="transmembrane region" description="Helical" evidence="12">
    <location>
        <begin position="263"/>
        <end position="292"/>
    </location>
</feature>
<evidence type="ECO:0000256" key="3">
    <source>
        <dbReference type="ARBA" id="ARBA00022475"/>
    </source>
</evidence>
<dbReference type="Pfam" id="PF13977">
    <property type="entry name" value="TetR_C_6"/>
    <property type="match status" value="1"/>
</dbReference>
<keyword evidence="15" id="KW-1185">Reference proteome</keyword>
<dbReference type="InterPro" id="IPR002528">
    <property type="entry name" value="MATE_fam"/>
</dbReference>
<accession>A0A0P7GRQ1</accession>
<keyword evidence="10" id="KW-0804">Transcription</keyword>
<feature type="DNA-binding region" description="H-T-H motif" evidence="11">
    <location>
        <begin position="27"/>
        <end position="46"/>
    </location>
</feature>
<feature type="transmembrane region" description="Helical" evidence="12">
    <location>
        <begin position="350"/>
        <end position="370"/>
    </location>
</feature>
<dbReference type="Gene3D" id="1.10.357.10">
    <property type="entry name" value="Tetracycline Repressor, domain 2"/>
    <property type="match status" value="1"/>
</dbReference>
<evidence type="ECO:0000256" key="11">
    <source>
        <dbReference type="PROSITE-ProRule" id="PRU00335"/>
    </source>
</evidence>
<dbReference type="CDD" id="cd13142">
    <property type="entry name" value="MATE_like_12"/>
    <property type="match status" value="1"/>
</dbReference>
<keyword evidence="3" id="KW-1003">Cell membrane</keyword>
<evidence type="ECO:0000259" key="13">
    <source>
        <dbReference type="PROSITE" id="PS50977"/>
    </source>
</evidence>
<feature type="transmembrane region" description="Helical" evidence="12">
    <location>
        <begin position="382"/>
        <end position="401"/>
    </location>
</feature>
<dbReference type="NCBIfam" id="TIGR00797">
    <property type="entry name" value="matE"/>
    <property type="match status" value="1"/>
</dbReference>
<organism evidence="14 15">
    <name type="scientific">Halolamina pelagica</name>
    <dbReference type="NCBI Taxonomy" id="699431"/>
    <lineage>
        <taxon>Archaea</taxon>
        <taxon>Methanobacteriati</taxon>
        <taxon>Methanobacteriota</taxon>
        <taxon>Stenosarchaea group</taxon>
        <taxon>Halobacteria</taxon>
        <taxon>Halobacteriales</taxon>
        <taxon>Haloferacaceae</taxon>
    </lineage>
</organism>
<evidence type="ECO:0000256" key="10">
    <source>
        <dbReference type="ARBA" id="ARBA00023163"/>
    </source>
</evidence>
<evidence type="ECO:0000256" key="4">
    <source>
        <dbReference type="ARBA" id="ARBA00022491"/>
    </source>
</evidence>
<feature type="transmembrane region" description="Helical" evidence="12">
    <location>
        <begin position="312"/>
        <end position="330"/>
    </location>
</feature>
<evidence type="ECO:0000256" key="7">
    <source>
        <dbReference type="ARBA" id="ARBA00023015"/>
    </source>
</evidence>
<keyword evidence="8 11" id="KW-0238">DNA-binding</keyword>
<feature type="transmembrane region" description="Helical" evidence="12">
    <location>
        <begin position="562"/>
        <end position="585"/>
    </location>
</feature>
<evidence type="ECO:0000313" key="15">
    <source>
        <dbReference type="Proteomes" id="UP000050535"/>
    </source>
</evidence>
<dbReference type="PATRIC" id="fig|699431.3.peg.2287"/>
<dbReference type="PANTHER" id="PTHR43549">
    <property type="entry name" value="MULTIDRUG RESISTANCE PROTEIN YPNP-RELATED"/>
    <property type="match status" value="1"/>
</dbReference>
<evidence type="ECO:0000313" key="14">
    <source>
        <dbReference type="EMBL" id="KPN31481.1"/>
    </source>
</evidence>
<dbReference type="AlphaFoldDB" id="A0A0P7GRQ1"/>
<evidence type="ECO:0000256" key="12">
    <source>
        <dbReference type="SAM" id="Phobius"/>
    </source>
</evidence>
<dbReference type="SUPFAM" id="SSF46689">
    <property type="entry name" value="Homeodomain-like"/>
    <property type="match status" value="1"/>
</dbReference>